<evidence type="ECO:0000313" key="2">
    <source>
        <dbReference type="Proteomes" id="UP001430953"/>
    </source>
</evidence>
<reference evidence="1 2" key="1">
    <citation type="submission" date="2023-03" db="EMBL/GenBank/DDBJ databases">
        <title>High recombination rates correlate with genetic variation in Cardiocondyla obscurior ants.</title>
        <authorList>
            <person name="Errbii M."/>
        </authorList>
    </citation>
    <scope>NUCLEOTIDE SEQUENCE [LARGE SCALE GENOMIC DNA]</scope>
    <source>
        <strain evidence="1">Alpha-2009</strain>
        <tissue evidence="1">Whole body</tissue>
    </source>
</reference>
<sequence>MKSNERRRKKFSKVPGKKFNILPYLLANYSNVLIALNVPTPTRLNSSTAGSTENADSAGNVTRSARGCRIGKSELRACWVNARCYTIAIGWIREETRGRRRLQSARTTGGRHGATVGRRGRSRSLFSFCLVRRPAIFQAEENRATCRFPSLKEIA</sequence>
<dbReference type="Proteomes" id="UP001430953">
    <property type="component" value="Unassembled WGS sequence"/>
</dbReference>
<keyword evidence="2" id="KW-1185">Reference proteome</keyword>
<gene>
    <name evidence="1" type="ORF">PUN28_003441</name>
</gene>
<dbReference type="EMBL" id="JADYXP020000003">
    <property type="protein sequence ID" value="KAL0128184.1"/>
    <property type="molecule type" value="Genomic_DNA"/>
</dbReference>
<organism evidence="1 2">
    <name type="scientific">Cardiocondyla obscurior</name>
    <dbReference type="NCBI Taxonomy" id="286306"/>
    <lineage>
        <taxon>Eukaryota</taxon>
        <taxon>Metazoa</taxon>
        <taxon>Ecdysozoa</taxon>
        <taxon>Arthropoda</taxon>
        <taxon>Hexapoda</taxon>
        <taxon>Insecta</taxon>
        <taxon>Pterygota</taxon>
        <taxon>Neoptera</taxon>
        <taxon>Endopterygota</taxon>
        <taxon>Hymenoptera</taxon>
        <taxon>Apocrita</taxon>
        <taxon>Aculeata</taxon>
        <taxon>Formicoidea</taxon>
        <taxon>Formicidae</taxon>
        <taxon>Myrmicinae</taxon>
        <taxon>Cardiocondyla</taxon>
    </lineage>
</organism>
<evidence type="ECO:0000313" key="1">
    <source>
        <dbReference type="EMBL" id="KAL0128184.1"/>
    </source>
</evidence>
<comment type="caution">
    <text evidence="1">The sequence shown here is derived from an EMBL/GenBank/DDBJ whole genome shotgun (WGS) entry which is preliminary data.</text>
</comment>
<proteinExistence type="predicted"/>
<name>A0AAW2GJ10_9HYME</name>
<accession>A0AAW2GJ10</accession>
<dbReference type="AlphaFoldDB" id="A0AAW2GJ10"/>
<protein>
    <submittedName>
        <fullName evidence="1">Uncharacterized protein</fullName>
    </submittedName>
</protein>